<accession>A0AAV5W3U2</accession>
<evidence type="ECO:0000256" key="2">
    <source>
        <dbReference type="ARBA" id="ARBA00014801"/>
    </source>
</evidence>
<evidence type="ECO:0000259" key="4">
    <source>
        <dbReference type="Pfam" id="PF10170"/>
    </source>
</evidence>
<dbReference type="PRINTS" id="PR01995">
    <property type="entry name" value="UPF0595"/>
</dbReference>
<evidence type="ECO:0000256" key="3">
    <source>
        <dbReference type="SAM" id="MobiDB-lite"/>
    </source>
</evidence>
<feature type="compositionally biased region" description="Basic residues" evidence="3">
    <location>
        <begin position="13"/>
        <end position="30"/>
    </location>
</feature>
<feature type="compositionally biased region" description="Basic and acidic residues" evidence="3">
    <location>
        <begin position="1"/>
        <end position="12"/>
    </location>
</feature>
<keyword evidence="6" id="KW-1185">Reference proteome</keyword>
<feature type="compositionally biased region" description="Low complexity" evidence="3">
    <location>
        <begin position="68"/>
        <end position="88"/>
    </location>
</feature>
<protein>
    <recommendedName>
        <fullName evidence="2">Cysteine-rich DPF motif domain-containing protein 1</fullName>
    </recommendedName>
</protein>
<name>A0AAV5W3U2_9BILA</name>
<feature type="non-terminal residue" evidence="5">
    <location>
        <position position="1"/>
    </location>
</feature>
<evidence type="ECO:0000313" key="5">
    <source>
        <dbReference type="EMBL" id="GMT25108.1"/>
    </source>
</evidence>
<dbReference type="PANTHER" id="PTHR31849:SF1">
    <property type="entry name" value="CYSTEINE-RICH DPF MOTIF DOMAIN-CONTAINING PROTEIN 1"/>
    <property type="match status" value="1"/>
</dbReference>
<dbReference type="Proteomes" id="UP001432322">
    <property type="component" value="Unassembled WGS sequence"/>
</dbReference>
<comment type="caution">
    <text evidence="5">The sequence shown here is derived from an EMBL/GenBank/DDBJ whole genome shotgun (WGS) entry which is preliminary data.</text>
</comment>
<comment type="similarity">
    <text evidence="1">Belongs to the CDPF1 family.</text>
</comment>
<evidence type="ECO:0000256" key="1">
    <source>
        <dbReference type="ARBA" id="ARBA00007917"/>
    </source>
</evidence>
<reference evidence="5" key="1">
    <citation type="submission" date="2023-10" db="EMBL/GenBank/DDBJ databases">
        <title>Genome assembly of Pristionchus species.</title>
        <authorList>
            <person name="Yoshida K."/>
            <person name="Sommer R.J."/>
        </authorList>
    </citation>
    <scope>NUCLEOTIDE SEQUENCE</scope>
    <source>
        <strain evidence="5">RS5133</strain>
    </source>
</reference>
<dbReference type="EMBL" id="BTSY01000004">
    <property type="protein sequence ID" value="GMT25108.1"/>
    <property type="molecule type" value="Genomic_DNA"/>
</dbReference>
<proteinExistence type="inferred from homology"/>
<feature type="non-terminal residue" evidence="5">
    <location>
        <position position="228"/>
    </location>
</feature>
<dbReference type="InterPro" id="IPR018785">
    <property type="entry name" value="CDPF1_dom"/>
</dbReference>
<gene>
    <name evidence="5" type="ORF">PFISCL1PPCAC_16405</name>
</gene>
<feature type="region of interest" description="Disordered" evidence="3">
    <location>
        <begin position="1"/>
        <end position="100"/>
    </location>
</feature>
<evidence type="ECO:0000313" key="6">
    <source>
        <dbReference type="Proteomes" id="UP001432322"/>
    </source>
</evidence>
<sequence length="228" mass="26013">RYKMSDGEERSERKRKSKKSKHKKEKKSRRERSVDSDREEKEQRQPVAETEIVAEEPAPALETTVDQSTVPPSTVTAPTVPAATSDPSTSKEKEKEDDDDMSIDPWIPFDCTICKLNAKCYFRELRCSDGFYPSPVFFMRDPFTAPPRVRGRKPVLNDYVVIGAQCEICQLPVCLAKSCTLYFGAHFCSSCVMRERRRFPEKLVEGVTKARSALSSYVDPAKKEEEKE</sequence>
<organism evidence="5 6">
    <name type="scientific">Pristionchus fissidentatus</name>
    <dbReference type="NCBI Taxonomy" id="1538716"/>
    <lineage>
        <taxon>Eukaryota</taxon>
        <taxon>Metazoa</taxon>
        <taxon>Ecdysozoa</taxon>
        <taxon>Nematoda</taxon>
        <taxon>Chromadorea</taxon>
        <taxon>Rhabditida</taxon>
        <taxon>Rhabditina</taxon>
        <taxon>Diplogasteromorpha</taxon>
        <taxon>Diplogasteroidea</taxon>
        <taxon>Neodiplogasteridae</taxon>
        <taxon>Pristionchus</taxon>
    </lineage>
</organism>
<dbReference type="Pfam" id="PF10170">
    <property type="entry name" value="C6_DPF"/>
    <property type="match status" value="1"/>
</dbReference>
<feature type="compositionally biased region" description="Basic and acidic residues" evidence="3">
    <location>
        <begin position="31"/>
        <end position="44"/>
    </location>
</feature>
<dbReference type="PANTHER" id="PTHR31849">
    <property type="entry name" value="CYSTEINE-RICH PDF MOTIF DOMAIN-CONTAINING PROTEIN 1"/>
    <property type="match status" value="1"/>
</dbReference>
<feature type="domain" description="Cysteine-rich DPF motif" evidence="4">
    <location>
        <begin position="109"/>
        <end position="205"/>
    </location>
</feature>
<dbReference type="AlphaFoldDB" id="A0AAV5W3U2"/>
<dbReference type="InterPro" id="IPR042426">
    <property type="entry name" value="CDPF1"/>
</dbReference>